<evidence type="ECO:0000256" key="1">
    <source>
        <dbReference type="SAM" id="SignalP"/>
    </source>
</evidence>
<reference evidence="2 3" key="1">
    <citation type="submission" date="2023-08" db="EMBL/GenBank/DDBJ databases">
        <title>Draft genome sequence of Algoriphagus taiwanensis.</title>
        <authorList>
            <person name="Takatani N."/>
            <person name="Hosokawa M."/>
            <person name="Sawabe T."/>
        </authorList>
    </citation>
    <scope>NUCLEOTIDE SEQUENCE [LARGE SCALE GENOMIC DNA]</scope>
    <source>
        <strain evidence="2 3">JCM 19755</strain>
    </source>
</reference>
<dbReference type="InterPro" id="IPR032710">
    <property type="entry name" value="NTF2-like_dom_sf"/>
</dbReference>
<proteinExistence type="predicted"/>
<dbReference type="Gene3D" id="3.10.450.50">
    <property type="match status" value="1"/>
</dbReference>
<evidence type="ECO:0000313" key="2">
    <source>
        <dbReference type="EMBL" id="GMQ31790.1"/>
    </source>
</evidence>
<dbReference type="RefSeq" id="WP_338226649.1">
    <property type="nucleotide sequence ID" value="NZ_BTPE01000001.1"/>
</dbReference>
<evidence type="ECO:0008006" key="4">
    <source>
        <dbReference type="Google" id="ProtNLM"/>
    </source>
</evidence>
<gene>
    <name evidence="2" type="ORF">Ataiwa_00620</name>
</gene>
<accession>A0ABQ6PV00</accession>
<protein>
    <recommendedName>
        <fullName evidence="4">Lumazine-binding</fullName>
    </recommendedName>
</protein>
<dbReference type="Proteomes" id="UP001307705">
    <property type="component" value="Unassembled WGS sequence"/>
</dbReference>
<feature type="chain" id="PRO_5046144813" description="Lumazine-binding" evidence="1">
    <location>
        <begin position="23"/>
        <end position="142"/>
    </location>
</feature>
<sequence length="142" mass="16515">MKKRLLLILVFLPLFSFAQSQAEEEKAIANTIQLYFDGMMERDASKLEEAFLPDARLIGYRGDQLFVTPFAEWKAGTSKGSPRNPEEYSNELKNIKIVGGMALAETELFWPGIYYYDYLTLLKVEGKWKIVHKSWWEKPLEK</sequence>
<dbReference type="EMBL" id="BTPE01000001">
    <property type="protein sequence ID" value="GMQ31790.1"/>
    <property type="molecule type" value="Genomic_DNA"/>
</dbReference>
<dbReference type="Pfam" id="PF12893">
    <property type="entry name" value="Lumazine_bd_2"/>
    <property type="match status" value="1"/>
</dbReference>
<keyword evidence="1" id="KW-0732">Signal</keyword>
<dbReference type="SUPFAM" id="SSF54427">
    <property type="entry name" value="NTF2-like"/>
    <property type="match status" value="1"/>
</dbReference>
<organism evidence="2 3">
    <name type="scientific">Algoriphagus taiwanensis</name>
    <dbReference type="NCBI Taxonomy" id="1445656"/>
    <lineage>
        <taxon>Bacteria</taxon>
        <taxon>Pseudomonadati</taxon>
        <taxon>Bacteroidota</taxon>
        <taxon>Cytophagia</taxon>
        <taxon>Cytophagales</taxon>
        <taxon>Cyclobacteriaceae</taxon>
        <taxon>Algoriphagus</taxon>
    </lineage>
</organism>
<name>A0ABQ6PV00_9BACT</name>
<keyword evidence="3" id="KW-1185">Reference proteome</keyword>
<feature type="signal peptide" evidence="1">
    <location>
        <begin position="1"/>
        <end position="22"/>
    </location>
</feature>
<dbReference type="InterPro" id="IPR039437">
    <property type="entry name" value="FrzH/put_lumazine-bd"/>
</dbReference>
<comment type="caution">
    <text evidence="2">The sequence shown here is derived from an EMBL/GenBank/DDBJ whole genome shotgun (WGS) entry which is preliminary data.</text>
</comment>
<evidence type="ECO:0000313" key="3">
    <source>
        <dbReference type="Proteomes" id="UP001307705"/>
    </source>
</evidence>